<evidence type="ECO:0000313" key="2">
    <source>
        <dbReference type="EMBL" id="KAL0476840.1"/>
    </source>
</evidence>
<keyword evidence="3" id="KW-1185">Reference proteome</keyword>
<proteinExistence type="predicted"/>
<organism evidence="2 3">
    <name type="scientific">Acrasis kona</name>
    <dbReference type="NCBI Taxonomy" id="1008807"/>
    <lineage>
        <taxon>Eukaryota</taxon>
        <taxon>Discoba</taxon>
        <taxon>Heterolobosea</taxon>
        <taxon>Tetramitia</taxon>
        <taxon>Eutetramitia</taxon>
        <taxon>Acrasidae</taxon>
        <taxon>Acrasis</taxon>
    </lineage>
</organism>
<accession>A0AAW2YHV3</accession>
<feature type="region of interest" description="Disordered" evidence="1">
    <location>
        <begin position="457"/>
        <end position="498"/>
    </location>
</feature>
<comment type="caution">
    <text evidence="2">The sequence shown here is derived from an EMBL/GenBank/DDBJ whole genome shotgun (WGS) entry which is preliminary data.</text>
</comment>
<protein>
    <submittedName>
        <fullName evidence="2">TCTE1</fullName>
    </submittedName>
</protein>
<sequence length="523" mass="59887">MTDLIFSQLEDISNDTFSEFNPYSLGDQSMLSPNGFGDDDINMYDQYSMDASDYQEYIVEDDYQTYTTDISHDQNNGSSTIPDEIKLKGINLQDHTGREIENNRLNRVKLRLFPHFFGLDFEDSLKGRSVSQFYPTDIISLVRQCDRVAIYFHFRTLLKARLWSDDLYTGSASDNQNKYYKDTPFSNTLFLMLELRDDSELQLVFKYINSNQQLGQTLRMVYAGWMYCASMCTASDVYVLSCAIQQDTQSDDRMYSKGFNVRAVMESTLQEAETFEREVIDNESPRSSEPEAIKKKIRFNDIEESNNSTATTSDASSIKILHSRNKTQPVYLWGKKSRQKLEKAQHPKAQSLPSLTTLDMNKVNLVIDPSKAKFVLPPTFYRIDEEIRNFASDLLNKGLLFHFQFTVGFCEALQILKTQQSKDRAKALLRKLTQHPVQLRDLHAVARYLLGQEGASNRKNSATAAPVASQRRTSIKRKKSEDSPLSATKRNSVQLTGSETDYNAMSEQFGRMNVNSEENCIIS</sequence>
<evidence type="ECO:0000256" key="1">
    <source>
        <dbReference type="SAM" id="MobiDB-lite"/>
    </source>
</evidence>
<feature type="compositionally biased region" description="Polar residues" evidence="1">
    <location>
        <begin position="483"/>
        <end position="498"/>
    </location>
</feature>
<gene>
    <name evidence="2" type="ORF">AKO1_005680</name>
</gene>
<dbReference type="Proteomes" id="UP001431209">
    <property type="component" value="Unassembled WGS sequence"/>
</dbReference>
<reference evidence="2 3" key="1">
    <citation type="submission" date="2024-03" db="EMBL/GenBank/DDBJ databases">
        <title>The Acrasis kona genome and developmental transcriptomes reveal deep origins of eukaryotic multicellular pathways.</title>
        <authorList>
            <person name="Sheikh S."/>
            <person name="Fu C.-J."/>
            <person name="Brown M.W."/>
            <person name="Baldauf S.L."/>
        </authorList>
    </citation>
    <scope>NUCLEOTIDE SEQUENCE [LARGE SCALE GENOMIC DNA]</scope>
    <source>
        <strain evidence="2 3">ATCC MYA-3509</strain>
    </source>
</reference>
<name>A0AAW2YHV3_9EUKA</name>
<dbReference type="AlphaFoldDB" id="A0AAW2YHV3"/>
<dbReference type="EMBL" id="JAOPGA020000108">
    <property type="protein sequence ID" value="KAL0476840.1"/>
    <property type="molecule type" value="Genomic_DNA"/>
</dbReference>
<evidence type="ECO:0000313" key="3">
    <source>
        <dbReference type="Proteomes" id="UP001431209"/>
    </source>
</evidence>